<dbReference type="EMBL" id="JAUSQZ010000001">
    <property type="protein sequence ID" value="MDP9826024.1"/>
    <property type="molecule type" value="Genomic_DNA"/>
</dbReference>
<dbReference type="SUPFAM" id="SSF46689">
    <property type="entry name" value="Homeodomain-like"/>
    <property type="match status" value="1"/>
</dbReference>
<feature type="region of interest" description="Disordered" evidence="5">
    <location>
        <begin position="26"/>
        <end position="65"/>
    </location>
</feature>
<comment type="caution">
    <text evidence="7">The sequence shown here is derived from an EMBL/GenBank/DDBJ whole genome shotgun (WGS) entry which is preliminary data.</text>
</comment>
<proteinExistence type="predicted"/>
<keyword evidence="1" id="KW-0805">Transcription regulation</keyword>
<keyword evidence="3" id="KW-0804">Transcription</keyword>
<sequence length="255" mass="28691">MFGEKARVLRRRYRAVRRAHWCGHERRDPTGETVAEPAERPGVAGIGRPERRAGRGRGSGKFEQRRTELADAALKTLSELGYARTSLREIAQNSEFSHGVLHYYFADKVDLITYCVRQYKNHCMRRYDGIIATAVTASQLRHEFALAMAETLVRDGDLHRLWYDLRSQSMFDPAFRADVEAIDTGLQDMTWRVATRIGELAHVAPPFGPDVTYGILDGLFQQALLRHCAGDATAAESLIAAIDEVMARFMPLAPV</sequence>
<evidence type="ECO:0000313" key="7">
    <source>
        <dbReference type="EMBL" id="MDP9826024.1"/>
    </source>
</evidence>
<organism evidence="7 8">
    <name type="scientific">Kineosporia succinea</name>
    <dbReference type="NCBI Taxonomy" id="84632"/>
    <lineage>
        <taxon>Bacteria</taxon>
        <taxon>Bacillati</taxon>
        <taxon>Actinomycetota</taxon>
        <taxon>Actinomycetes</taxon>
        <taxon>Kineosporiales</taxon>
        <taxon>Kineosporiaceae</taxon>
        <taxon>Kineosporia</taxon>
    </lineage>
</organism>
<dbReference type="PANTHER" id="PTHR30055:SF234">
    <property type="entry name" value="HTH-TYPE TRANSCRIPTIONAL REGULATOR BETI"/>
    <property type="match status" value="1"/>
</dbReference>
<dbReference type="InterPro" id="IPR050109">
    <property type="entry name" value="HTH-type_TetR-like_transc_reg"/>
</dbReference>
<keyword evidence="8" id="KW-1185">Reference proteome</keyword>
<dbReference type="Proteomes" id="UP001235712">
    <property type="component" value="Unassembled WGS sequence"/>
</dbReference>
<dbReference type="InterPro" id="IPR001647">
    <property type="entry name" value="HTH_TetR"/>
</dbReference>
<evidence type="ECO:0000256" key="5">
    <source>
        <dbReference type="SAM" id="MobiDB-lite"/>
    </source>
</evidence>
<evidence type="ECO:0000256" key="1">
    <source>
        <dbReference type="ARBA" id="ARBA00023015"/>
    </source>
</evidence>
<gene>
    <name evidence="7" type="ORF">J2S57_001773</name>
</gene>
<feature type="DNA-binding region" description="H-T-H motif" evidence="4">
    <location>
        <begin position="86"/>
        <end position="105"/>
    </location>
</feature>
<evidence type="ECO:0000259" key="6">
    <source>
        <dbReference type="PROSITE" id="PS50977"/>
    </source>
</evidence>
<keyword evidence="2 4" id="KW-0238">DNA-binding</keyword>
<evidence type="ECO:0000256" key="3">
    <source>
        <dbReference type="ARBA" id="ARBA00023163"/>
    </source>
</evidence>
<evidence type="ECO:0000256" key="2">
    <source>
        <dbReference type="ARBA" id="ARBA00023125"/>
    </source>
</evidence>
<protein>
    <submittedName>
        <fullName evidence="7">AcrR family transcriptional regulator</fullName>
    </submittedName>
</protein>
<feature type="domain" description="HTH tetR-type" evidence="6">
    <location>
        <begin position="63"/>
        <end position="123"/>
    </location>
</feature>
<reference evidence="7 8" key="1">
    <citation type="submission" date="2023-07" db="EMBL/GenBank/DDBJ databases">
        <title>Sequencing the genomes of 1000 actinobacteria strains.</title>
        <authorList>
            <person name="Klenk H.-P."/>
        </authorList>
    </citation>
    <scope>NUCLEOTIDE SEQUENCE [LARGE SCALE GENOMIC DNA]</scope>
    <source>
        <strain evidence="7 8">DSM 44388</strain>
    </source>
</reference>
<dbReference type="Pfam" id="PF00440">
    <property type="entry name" value="TetR_N"/>
    <property type="match status" value="1"/>
</dbReference>
<dbReference type="InterPro" id="IPR009057">
    <property type="entry name" value="Homeodomain-like_sf"/>
</dbReference>
<evidence type="ECO:0000313" key="8">
    <source>
        <dbReference type="Proteomes" id="UP001235712"/>
    </source>
</evidence>
<dbReference type="PROSITE" id="PS50977">
    <property type="entry name" value="HTH_TETR_2"/>
    <property type="match status" value="1"/>
</dbReference>
<dbReference type="PANTHER" id="PTHR30055">
    <property type="entry name" value="HTH-TYPE TRANSCRIPTIONAL REGULATOR RUTR"/>
    <property type="match status" value="1"/>
</dbReference>
<dbReference type="Gene3D" id="1.10.357.10">
    <property type="entry name" value="Tetracycline Repressor, domain 2"/>
    <property type="match status" value="1"/>
</dbReference>
<name>A0ABT9P024_9ACTN</name>
<accession>A0ABT9P024</accession>
<evidence type="ECO:0000256" key="4">
    <source>
        <dbReference type="PROSITE-ProRule" id="PRU00335"/>
    </source>
</evidence>